<evidence type="ECO:0000256" key="1">
    <source>
        <dbReference type="ARBA" id="ARBA00008857"/>
    </source>
</evidence>
<feature type="region of interest" description="Disordered" evidence="5">
    <location>
        <begin position="383"/>
        <end position="420"/>
    </location>
</feature>
<dbReference type="InterPro" id="IPR050808">
    <property type="entry name" value="Phage_Integrase"/>
</dbReference>
<dbReference type="Pfam" id="PF00589">
    <property type="entry name" value="Phage_integrase"/>
    <property type="match status" value="1"/>
</dbReference>
<evidence type="ECO:0000313" key="7">
    <source>
        <dbReference type="EMBL" id="TFH89695.1"/>
    </source>
</evidence>
<keyword evidence="2" id="KW-0229">DNA integration</keyword>
<dbReference type="InterPro" id="IPR053876">
    <property type="entry name" value="Phage_int_M"/>
</dbReference>
<dbReference type="Gene3D" id="1.10.443.10">
    <property type="entry name" value="Intergrase catalytic core"/>
    <property type="match status" value="1"/>
</dbReference>
<dbReference type="InterPro" id="IPR010998">
    <property type="entry name" value="Integrase_recombinase_N"/>
</dbReference>
<dbReference type="Proteomes" id="UP000297753">
    <property type="component" value="Unassembled WGS sequence"/>
</dbReference>
<organism evidence="7 8">
    <name type="scientific">Vibrio ouci</name>
    <dbReference type="NCBI Taxonomy" id="2499078"/>
    <lineage>
        <taxon>Bacteria</taxon>
        <taxon>Pseudomonadati</taxon>
        <taxon>Pseudomonadota</taxon>
        <taxon>Gammaproteobacteria</taxon>
        <taxon>Vibrionales</taxon>
        <taxon>Vibrionaceae</taxon>
        <taxon>Vibrio</taxon>
    </lineage>
</organism>
<feature type="domain" description="Tyr recombinase" evidence="6">
    <location>
        <begin position="189"/>
        <end position="371"/>
    </location>
</feature>
<proteinExistence type="inferred from homology"/>
<sequence length="440" mass="50451">MRSQRLTSKGLRSLRPKTRTYTLWDTQLPALGVRVYTDGRCFYVTRLPSANKKIALVGQLSLKKARQHVQVLIDSTREQENSKPIRLARFDAFVKEEWTVRGCPTWKPSSRQRARSALNRYLLPEFGRYPVSFIESHHVQRWFDALSRTYAGTANRNLDVLRSIFNYAVQRGYCQSNPCAGIKKNRKKRLNRFLSLEELRQVNHALTQVSQQGQMEACCCEALRLLLLTGCRVSEVTGLKWSFVNGGEWHLPDSKTGPRVVCVGKKAQQRLSHISKQTWSQSHEPQGDVFTPLSRFVSKPDKVGMIWKQVRALANVEDVRIHDLRHTFASYAVLEGYPIPMVSKLLGHKRMSSTLRYAHVNDVQVTQSVEAIGEVIRGIVSEQNETSPKRRTVSESKPKKTTSSPKRRRPVKAMPKRSDEVLTNEQIQNLLHEVDFLDNF</sequence>
<evidence type="ECO:0000259" key="6">
    <source>
        <dbReference type="PROSITE" id="PS51898"/>
    </source>
</evidence>
<accession>A0A4Y8WAU2</accession>
<dbReference type="AlphaFoldDB" id="A0A4Y8WAU2"/>
<evidence type="ECO:0000256" key="4">
    <source>
        <dbReference type="ARBA" id="ARBA00023172"/>
    </source>
</evidence>
<dbReference type="OrthoDB" id="9795573at2"/>
<protein>
    <submittedName>
        <fullName evidence="7">Site-specific integrase</fullName>
    </submittedName>
</protein>
<feature type="compositionally biased region" description="Basic residues" evidence="5">
    <location>
        <begin position="405"/>
        <end position="415"/>
    </location>
</feature>
<name>A0A4Y8WAU2_9VIBR</name>
<dbReference type="GO" id="GO:0006310">
    <property type="term" value="P:DNA recombination"/>
    <property type="evidence" value="ECO:0007669"/>
    <property type="project" value="UniProtKB-KW"/>
</dbReference>
<gene>
    <name evidence="7" type="ORF">ELS82_20840</name>
</gene>
<evidence type="ECO:0000256" key="2">
    <source>
        <dbReference type="ARBA" id="ARBA00022908"/>
    </source>
</evidence>
<dbReference type="SUPFAM" id="SSF56349">
    <property type="entry name" value="DNA breaking-rejoining enzymes"/>
    <property type="match status" value="1"/>
</dbReference>
<dbReference type="CDD" id="cd00796">
    <property type="entry name" value="INT_Rci_Hp1_C"/>
    <property type="match status" value="1"/>
</dbReference>
<dbReference type="Gene3D" id="1.10.150.130">
    <property type="match status" value="1"/>
</dbReference>
<dbReference type="PANTHER" id="PTHR30629">
    <property type="entry name" value="PROPHAGE INTEGRASE"/>
    <property type="match status" value="1"/>
</dbReference>
<dbReference type="GO" id="GO:0003677">
    <property type="term" value="F:DNA binding"/>
    <property type="evidence" value="ECO:0007669"/>
    <property type="project" value="UniProtKB-KW"/>
</dbReference>
<dbReference type="InterPro" id="IPR002104">
    <property type="entry name" value="Integrase_catalytic"/>
</dbReference>
<keyword evidence="3" id="KW-0238">DNA-binding</keyword>
<keyword evidence="4" id="KW-0233">DNA recombination</keyword>
<keyword evidence="8" id="KW-1185">Reference proteome</keyword>
<dbReference type="PANTHER" id="PTHR30629:SF2">
    <property type="entry name" value="PROPHAGE INTEGRASE INTS-RELATED"/>
    <property type="match status" value="1"/>
</dbReference>
<comment type="similarity">
    <text evidence="1">Belongs to the 'phage' integrase family.</text>
</comment>
<dbReference type="GO" id="GO:0015074">
    <property type="term" value="P:DNA integration"/>
    <property type="evidence" value="ECO:0007669"/>
    <property type="project" value="UniProtKB-KW"/>
</dbReference>
<evidence type="ECO:0000256" key="3">
    <source>
        <dbReference type="ARBA" id="ARBA00023125"/>
    </source>
</evidence>
<dbReference type="EMBL" id="SATR01000049">
    <property type="protein sequence ID" value="TFH89695.1"/>
    <property type="molecule type" value="Genomic_DNA"/>
</dbReference>
<comment type="caution">
    <text evidence="7">The sequence shown here is derived from an EMBL/GenBank/DDBJ whole genome shotgun (WGS) entry which is preliminary data.</text>
</comment>
<dbReference type="InterPro" id="IPR013762">
    <property type="entry name" value="Integrase-like_cat_sf"/>
</dbReference>
<evidence type="ECO:0000313" key="8">
    <source>
        <dbReference type="Proteomes" id="UP000297753"/>
    </source>
</evidence>
<dbReference type="InterPro" id="IPR011010">
    <property type="entry name" value="DNA_brk_join_enz"/>
</dbReference>
<reference evidence="7 8" key="1">
    <citation type="submission" date="2019-01" db="EMBL/GenBank/DDBJ databases">
        <title>Vibrio BEI176 sp. nov, a marine bacterium isolated from China: eastern marignal seas.</title>
        <authorList>
            <person name="Li B."/>
        </authorList>
    </citation>
    <scope>NUCLEOTIDE SEQUENCE [LARGE SCALE GENOMIC DNA]</scope>
    <source>
        <strain evidence="7 8">BEI176</strain>
    </source>
</reference>
<dbReference type="Pfam" id="PF22022">
    <property type="entry name" value="Phage_int_M"/>
    <property type="match status" value="1"/>
</dbReference>
<dbReference type="PROSITE" id="PS51898">
    <property type="entry name" value="TYR_RECOMBINASE"/>
    <property type="match status" value="1"/>
</dbReference>
<evidence type="ECO:0000256" key="5">
    <source>
        <dbReference type="SAM" id="MobiDB-lite"/>
    </source>
</evidence>